<sequence>MPRSSTWDLLLKILGVIAVLGLAGIVLKLLQGALQSLLPASAMTMLTDGWNQVYTAISPALPSIGALLVLALIVWVILGRR</sequence>
<keyword evidence="1" id="KW-1133">Transmembrane helix</keyword>
<dbReference type="RefSeq" id="WP_117400833.1">
    <property type="nucleotide sequence ID" value="NZ_QVNQ01000005.1"/>
</dbReference>
<accession>A0A372GFH3</accession>
<keyword evidence="1" id="KW-0472">Membrane</keyword>
<feature type="transmembrane region" description="Helical" evidence="1">
    <location>
        <begin position="9"/>
        <end position="33"/>
    </location>
</feature>
<keyword evidence="3" id="KW-1185">Reference proteome</keyword>
<gene>
    <name evidence="2" type="ORF">D0T12_18485</name>
</gene>
<protein>
    <submittedName>
        <fullName evidence="2">Uncharacterized protein</fullName>
    </submittedName>
</protein>
<proteinExistence type="predicted"/>
<evidence type="ECO:0000256" key="1">
    <source>
        <dbReference type="SAM" id="Phobius"/>
    </source>
</evidence>
<dbReference type="Proteomes" id="UP000262882">
    <property type="component" value="Unassembled WGS sequence"/>
</dbReference>
<keyword evidence="1" id="KW-0812">Transmembrane</keyword>
<feature type="transmembrane region" description="Helical" evidence="1">
    <location>
        <begin position="53"/>
        <end position="78"/>
    </location>
</feature>
<evidence type="ECO:0000313" key="3">
    <source>
        <dbReference type="Proteomes" id="UP000262882"/>
    </source>
</evidence>
<dbReference type="EMBL" id="QVNQ01000005">
    <property type="protein sequence ID" value="RFS84146.1"/>
    <property type="molecule type" value="Genomic_DNA"/>
</dbReference>
<reference evidence="2 3" key="1">
    <citation type="submission" date="2018-08" db="EMBL/GenBank/DDBJ databases">
        <title>Actinomadura spongicola sp. nov., isolated from marine sponge Leucetta chagosensis.</title>
        <authorList>
            <person name="Li L."/>
            <person name="Lin H.W."/>
        </authorList>
    </citation>
    <scope>NUCLEOTIDE SEQUENCE [LARGE SCALE GENOMIC DNA]</scope>
    <source>
        <strain evidence="2 3">LHW52907</strain>
    </source>
</reference>
<dbReference type="AlphaFoldDB" id="A0A372GFH3"/>
<name>A0A372GFH3_9ACTN</name>
<comment type="caution">
    <text evidence="2">The sequence shown here is derived from an EMBL/GenBank/DDBJ whole genome shotgun (WGS) entry which is preliminary data.</text>
</comment>
<organism evidence="2 3">
    <name type="scientific">Actinomadura spongiicola</name>
    <dbReference type="NCBI Taxonomy" id="2303421"/>
    <lineage>
        <taxon>Bacteria</taxon>
        <taxon>Bacillati</taxon>
        <taxon>Actinomycetota</taxon>
        <taxon>Actinomycetes</taxon>
        <taxon>Streptosporangiales</taxon>
        <taxon>Thermomonosporaceae</taxon>
        <taxon>Actinomadura</taxon>
    </lineage>
</organism>
<evidence type="ECO:0000313" key="2">
    <source>
        <dbReference type="EMBL" id="RFS84146.1"/>
    </source>
</evidence>